<dbReference type="OrthoDB" id="3831322at2"/>
<name>A0A316A7B8_9ACTN</name>
<dbReference type="EMBL" id="QGDQ01000018">
    <property type="protein sequence ID" value="PWJ52714.1"/>
    <property type="molecule type" value="Genomic_DNA"/>
</dbReference>
<proteinExistence type="predicted"/>
<dbReference type="Proteomes" id="UP000245469">
    <property type="component" value="Unassembled WGS sequence"/>
</dbReference>
<protein>
    <submittedName>
        <fullName evidence="1">Uncharacterized protein</fullName>
    </submittedName>
</protein>
<dbReference type="AlphaFoldDB" id="A0A316A7B8"/>
<reference evidence="1 2" key="1">
    <citation type="submission" date="2018-03" db="EMBL/GenBank/DDBJ databases">
        <title>Genomic Encyclopedia of Archaeal and Bacterial Type Strains, Phase II (KMG-II): from individual species to whole genera.</title>
        <authorList>
            <person name="Goeker M."/>
        </authorList>
    </citation>
    <scope>NUCLEOTIDE SEQUENCE [LARGE SCALE GENOMIC DNA]</scope>
    <source>
        <strain evidence="1 2">DSM 44889</strain>
    </source>
</reference>
<comment type="caution">
    <text evidence="1">The sequence shown here is derived from an EMBL/GenBank/DDBJ whole genome shotgun (WGS) entry which is preliminary data.</text>
</comment>
<organism evidence="1 2">
    <name type="scientific">Quadrisphaera granulorum</name>
    <dbReference type="NCBI Taxonomy" id="317664"/>
    <lineage>
        <taxon>Bacteria</taxon>
        <taxon>Bacillati</taxon>
        <taxon>Actinomycetota</taxon>
        <taxon>Actinomycetes</taxon>
        <taxon>Kineosporiales</taxon>
        <taxon>Kineosporiaceae</taxon>
        <taxon>Quadrisphaera</taxon>
    </lineage>
</organism>
<evidence type="ECO:0000313" key="1">
    <source>
        <dbReference type="EMBL" id="PWJ52714.1"/>
    </source>
</evidence>
<evidence type="ECO:0000313" key="2">
    <source>
        <dbReference type="Proteomes" id="UP000245469"/>
    </source>
</evidence>
<gene>
    <name evidence="1" type="ORF">BXY45_11886</name>
</gene>
<keyword evidence="2" id="KW-1185">Reference proteome</keyword>
<accession>A0A316A7B8</accession>
<sequence>MLEERDCPWCAQRREFEVPPCSDGHGELCPELVCTTCSGALIVAGPPRPVVRRPRLAVVA</sequence>